<dbReference type="EMBL" id="LRPN01000116">
    <property type="protein sequence ID" value="KWZ79472.1"/>
    <property type="molecule type" value="Genomic_DNA"/>
</dbReference>
<dbReference type="Pfam" id="PF07736">
    <property type="entry name" value="CM_1"/>
    <property type="match status" value="1"/>
</dbReference>
<dbReference type="Proteomes" id="UP000070376">
    <property type="component" value="Unassembled WGS sequence"/>
</dbReference>
<dbReference type="NCBIfam" id="TIGR01796">
    <property type="entry name" value="CM_mono_aroH"/>
    <property type="match status" value="1"/>
</dbReference>
<dbReference type="CDD" id="cd02185">
    <property type="entry name" value="AroH"/>
    <property type="match status" value="1"/>
</dbReference>
<accession>A0A150K2Y8</accession>
<name>A0A150K2Y8_HEYCO</name>
<comment type="catalytic activity">
    <reaction evidence="2">
        <text>chorismate = prephenate</text>
        <dbReference type="Rhea" id="RHEA:13897"/>
        <dbReference type="ChEBI" id="CHEBI:29748"/>
        <dbReference type="ChEBI" id="CHEBI:29934"/>
        <dbReference type="EC" id="5.4.99.5"/>
    </reaction>
</comment>
<dbReference type="GO" id="GO:0046417">
    <property type="term" value="P:chorismate metabolic process"/>
    <property type="evidence" value="ECO:0007669"/>
    <property type="project" value="TreeGrafter"/>
</dbReference>
<gene>
    <name evidence="3" type="ORF">HMPREF3213_02576</name>
</gene>
<dbReference type="InterPro" id="IPR008243">
    <property type="entry name" value="Chorismate_mutase_AroH"/>
</dbReference>
<keyword evidence="2" id="KW-0028">Amino-acid biosynthesis</keyword>
<proteinExistence type="predicted"/>
<comment type="caution">
    <text evidence="3">The sequence shown here is derived from an EMBL/GenBank/DDBJ whole genome shotgun (WGS) entry which is preliminary data.</text>
</comment>
<keyword evidence="2" id="KW-0057">Aromatic amino acid biosynthesis</keyword>
<dbReference type="PANTHER" id="PTHR21164:SF0">
    <property type="entry name" value="CHORISMATE MUTASE AROH"/>
    <property type="match status" value="1"/>
</dbReference>
<protein>
    <recommendedName>
        <fullName evidence="1 2">chorismate mutase</fullName>
        <ecNumber evidence="1 2">5.4.99.5</ecNumber>
    </recommendedName>
</protein>
<dbReference type="PANTHER" id="PTHR21164">
    <property type="entry name" value="CHORISMATE MUTASE"/>
    <property type="match status" value="1"/>
</dbReference>
<evidence type="ECO:0000313" key="4">
    <source>
        <dbReference type="Proteomes" id="UP000070376"/>
    </source>
</evidence>
<evidence type="ECO:0000256" key="2">
    <source>
        <dbReference type="PROSITE-ProRule" id="PRU00514"/>
    </source>
</evidence>
<dbReference type="GeneID" id="93259672"/>
<sequence>MIRGIRGATTVERDHESEVLAATSELMNALIEKNGIKPDRVASLLFSATADIRSAFPSKVMRQFSGWKYVPIMNMQEIPVEGSLVRCIRILIHVDTDIGQEDIKHVYLRRAAVLRPDLTK</sequence>
<keyword evidence="2" id="KW-0413">Isomerase</keyword>
<dbReference type="InterPro" id="IPR035959">
    <property type="entry name" value="RutC-like_sf"/>
</dbReference>
<dbReference type="GO" id="GO:0009073">
    <property type="term" value="P:aromatic amino acid family biosynthetic process"/>
    <property type="evidence" value="ECO:0007669"/>
    <property type="project" value="UniProtKB-UniRule"/>
</dbReference>
<reference evidence="4" key="1">
    <citation type="submission" date="2016-01" db="EMBL/GenBank/DDBJ databases">
        <authorList>
            <person name="Mitreva M."/>
            <person name="Pepin K.H."/>
            <person name="Mihindukulasuriya K.A."/>
            <person name="Fulton R."/>
            <person name="Fronick C."/>
            <person name="O'Laughlin M."/>
            <person name="Miner T."/>
            <person name="Herter B."/>
            <person name="Rosa B.A."/>
            <person name="Cordes M."/>
            <person name="Tomlinson C."/>
            <person name="Wollam A."/>
            <person name="Palsikar V.B."/>
            <person name="Mardis E.R."/>
            <person name="Wilson R.K."/>
        </authorList>
    </citation>
    <scope>NUCLEOTIDE SEQUENCE [LARGE SCALE GENOMIC DNA]</scope>
    <source>
        <strain evidence="4">GED7749B</strain>
    </source>
</reference>
<dbReference type="GO" id="GO:0008652">
    <property type="term" value="P:amino acid biosynthetic process"/>
    <property type="evidence" value="ECO:0007669"/>
    <property type="project" value="UniProtKB-UniRule"/>
</dbReference>
<dbReference type="GO" id="GO:0004106">
    <property type="term" value="F:chorismate mutase activity"/>
    <property type="evidence" value="ECO:0007669"/>
    <property type="project" value="UniProtKB-UniRule"/>
</dbReference>
<dbReference type="Gene3D" id="3.30.1330.40">
    <property type="entry name" value="RutC-like"/>
    <property type="match status" value="1"/>
</dbReference>
<dbReference type="PIRSF" id="PIRSF005965">
    <property type="entry name" value="Chor_mut_AroH"/>
    <property type="match status" value="1"/>
</dbReference>
<dbReference type="SUPFAM" id="SSF55298">
    <property type="entry name" value="YjgF-like"/>
    <property type="match status" value="1"/>
</dbReference>
<dbReference type="PATRIC" id="fig|1398.19.peg.3511"/>
<dbReference type="AlphaFoldDB" id="A0A150K2Y8"/>
<evidence type="ECO:0000313" key="3">
    <source>
        <dbReference type="EMBL" id="KWZ79472.1"/>
    </source>
</evidence>
<evidence type="ECO:0000256" key="1">
    <source>
        <dbReference type="NCBIfam" id="TIGR01796"/>
    </source>
</evidence>
<dbReference type="PROSITE" id="PS51167">
    <property type="entry name" value="CHORISMATE_MUT_1"/>
    <property type="match status" value="1"/>
</dbReference>
<dbReference type="RefSeq" id="WP_014098164.1">
    <property type="nucleotide sequence ID" value="NZ_CP010525.1"/>
</dbReference>
<organism evidence="3 4">
    <name type="scientific">Heyndrickxia coagulans</name>
    <name type="common">Weizmannia coagulans</name>
    <dbReference type="NCBI Taxonomy" id="1398"/>
    <lineage>
        <taxon>Bacteria</taxon>
        <taxon>Bacillati</taxon>
        <taxon>Bacillota</taxon>
        <taxon>Bacilli</taxon>
        <taxon>Bacillales</taxon>
        <taxon>Bacillaceae</taxon>
        <taxon>Heyndrickxia</taxon>
    </lineage>
</organism>
<dbReference type="UniPathway" id="UPA00120">
    <property type="reaction ID" value="UER00203"/>
</dbReference>
<dbReference type="EC" id="5.4.99.5" evidence="1 2"/>